<proteinExistence type="predicted"/>
<feature type="compositionally biased region" description="Basic and acidic residues" evidence="1">
    <location>
        <begin position="32"/>
        <end position="44"/>
    </location>
</feature>
<sequence>MAPKVDEKAADKVEKFYMNRAGKRVEVDMNHLRKPHTLEPRKFPMDQNPLVMGGDHRPSAEPSARSSKETEN</sequence>
<reference evidence="3" key="1">
    <citation type="submission" date="2016-03" db="EMBL/GenBank/DDBJ databases">
        <authorList>
            <person name="Devillers Hugo."/>
        </authorList>
    </citation>
    <scope>NUCLEOTIDE SEQUENCE [LARGE SCALE GENOMIC DNA]</scope>
</reference>
<accession>A0A1G4KAI0</accession>
<protein>
    <submittedName>
        <fullName evidence="2">LANO_0F10704g1_1</fullName>
    </submittedName>
</protein>
<evidence type="ECO:0000313" key="2">
    <source>
        <dbReference type="EMBL" id="SCV01217.1"/>
    </source>
</evidence>
<dbReference type="Proteomes" id="UP000189911">
    <property type="component" value="Chromosome F"/>
</dbReference>
<organism evidence="2 3">
    <name type="scientific">Lachancea nothofagi CBS 11611</name>
    <dbReference type="NCBI Taxonomy" id="1266666"/>
    <lineage>
        <taxon>Eukaryota</taxon>
        <taxon>Fungi</taxon>
        <taxon>Dikarya</taxon>
        <taxon>Ascomycota</taxon>
        <taxon>Saccharomycotina</taxon>
        <taxon>Saccharomycetes</taxon>
        <taxon>Saccharomycetales</taxon>
        <taxon>Saccharomycetaceae</taxon>
        <taxon>Lachancea</taxon>
    </lineage>
</organism>
<dbReference type="AlphaFoldDB" id="A0A1G4KAI0"/>
<evidence type="ECO:0000313" key="3">
    <source>
        <dbReference type="Proteomes" id="UP000189911"/>
    </source>
</evidence>
<dbReference type="EMBL" id="LT598452">
    <property type="protein sequence ID" value="SCV01217.1"/>
    <property type="molecule type" value="Genomic_DNA"/>
</dbReference>
<keyword evidence="3" id="KW-1185">Reference proteome</keyword>
<dbReference type="OrthoDB" id="4035909at2759"/>
<name>A0A1G4KAI0_9SACH</name>
<gene>
    <name evidence="2" type="ORF">LANO_0F10704G</name>
</gene>
<feature type="region of interest" description="Disordered" evidence="1">
    <location>
        <begin position="32"/>
        <end position="72"/>
    </location>
</feature>
<evidence type="ECO:0000256" key="1">
    <source>
        <dbReference type="SAM" id="MobiDB-lite"/>
    </source>
</evidence>